<dbReference type="PANTHER" id="PTHR10937:SF0">
    <property type="entry name" value="GLUTAMINE--FRUCTOSE-6-PHOSPHATE TRANSAMINASE (ISOMERIZING)"/>
    <property type="match status" value="1"/>
</dbReference>
<dbReference type="AlphaFoldDB" id="A0A6J6AL73"/>
<keyword evidence="1" id="KW-0677">Repeat</keyword>
<dbReference type="EMBL" id="CAEUNI010000012">
    <property type="protein sequence ID" value="CAB4370703.1"/>
    <property type="molecule type" value="Genomic_DNA"/>
</dbReference>
<evidence type="ECO:0000313" key="3">
    <source>
        <dbReference type="EMBL" id="CAB4370703.1"/>
    </source>
</evidence>
<dbReference type="InterPro" id="IPR001347">
    <property type="entry name" value="SIS_dom"/>
</dbReference>
<dbReference type="Gene3D" id="3.40.50.10490">
    <property type="entry name" value="Glucose-6-phosphate isomerase like protein, domain 1"/>
    <property type="match status" value="2"/>
</dbReference>
<feature type="domain" description="SIS" evidence="2">
    <location>
        <begin position="31"/>
        <end position="193"/>
    </location>
</feature>
<dbReference type="SUPFAM" id="SSF53697">
    <property type="entry name" value="SIS domain"/>
    <property type="match status" value="1"/>
</dbReference>
<proteinExistence type="predicted"/>
<evidence type="ECO:0000259" key="2">
    <source>
        <dbReference type="PROSITE" id="PS51464"/>
    </source>
</evidence>
<evidence type="ECO:0000256" key="1">
    <source>
        <dbReference type="ARBA" id="ARBA00022737"/>
    </source>
</evidence>
<dbReference type="PROSITE" id="PS51464">
    <property type="entry name" value="SIS"/>
    <property type="match status" value="1"/>
</dbReference>
<organism evidence="3">
    <name type="scientific">freshwater metagenome</name>
    <dbReference type="NCBI Taxonomy" id="449393"/>
    <lineage>
        <taxon>unclassified sequences</taxon>
        <taxon>metagenomes</taxon>
        <taxon>ecological metagenomes</taxon>
    </lineage>
</organism>
<name>A0A6J6AL73_9ZZZZ</name>
<reference evidence="3" key="1">
    <citation type="submission" date="2020-05" db="EMBL/GenBank/DDBJ databases">
        <authorList>
            <person name="Chiriac C."/>
            <person name="Salcher M."/>
            <person name="Ghai R."/>
            <person name="Kavagutti S V."/>
        </authorList>
    </citation>
    <scope>NUCLEOTIDE SEQUENCE</scope>
</reference>
<dbReference type="GO" id="GO:0006002">
    <property type="term" value="P:fructose 6-phosphate metabolic process"/>
    <property type="evidence" value="ECO:0007669"/>
    <property type="project" value="TreeGrafter"/>
</dbReference>
<dbReference type="InterPro" id="IPR035466">
    <property type="entry name" value="GlmS/AgaS_SIS"/>
</dbReference>
<dbReference type="Pfam" id="PF01380">
    <property type="entry name" value="SIS"/>
    <property type="match status" value="1"/>
</dbReference>
<dbReference type="GO" id="GO:0006047">
    <property type="term" value="P:UDP-N-acetylglucosamine metabolic process"/>
    <property type="evidence" value="ECO:0007669"/>
    <property type="project" value="TreeGrafter"/>
</dbReference>
<dbReference type="GO" id="GO:0004360">
    <property type="term" value="F:glutamine-fructose-6-phosphate transaminase (isomerizing) activity"/>
    <property type="evidence" value="ECO:0007669"/>
    <property type="project" value="TreeGrafter"/>
</dbReference>
<dbReference type="PANTHER" id="PTHR10937">
    <property type="entry name" value="GLUCOSAMINE--FRUCTOSE-6-PHOSPHATE AMINOTRANSFERASE, ISOMERIZING"/>
    <property type="match status" value="1"/>
</dbReference>
<dbReference type="GO" id="GO:0097367">
    <property type="term" value="F:carbohydrate derivative binding"/>
    <property type="evidence" value="ECO:0007669"/>
    <property type="project" value="InterPro"/>
</dbReference>
<dbReference type="InterPro" id="IPR046348">
    <property type="entry name" value="SIS_dom_sf"/>
</dbReference>
<gene>
    <name evidence="3" type="ORF">UFOPK4182_00215</name>
</gene>
<dbReference type="GO" id="GO:0006487">
    <property type="term" value="P:protein N-linked glycosylation"/>
    <property type="evidence" value="ECO:0007669"/>
    <property type="project" value="TreeGrafter"/>
</dbReference>
<protein>
    <submittedName>
        <fullName evidence="3">Unannotated protein</fullName>
    </submittedName>
</protein>
<sequence>MSVTSPYRLNVNEQAEKLAQFMVRADDMHALGRDLDVSKRSRIVFAGMGSSHFASYETWETFTRMGLPAWWLPASELIDVGAGLLSPGTLLCLTSQSGESAEVTQVLKQFDLSKVDVLGITNDPESNLAKHSDYLVDLKAGPEATVSTKTYLNTLAAMKLVFSEVSKSYEDSRSTLLRTVDSIDRYIADLDSQIENAEKDMPYKKNYVCVGRGVAGASSQTAGLILKEAAKMSIEGTTSASFRHGPIEIAGPDLSITFFDHGTEPHNSLNIKLASELVASGSSVTWIGDKGIGTKLPSPDRKGTDARICDTLSFQTLSFALAARTGVQAGSFAYASKVTDTL</sequence>
<accession>A0A6J6AL73</accession>
<dbReference type="CDD" id="cd05008">
    <property type="entry name" value="SIS_GlmS_GlmD_1"/>
    <property type="match status" value="1"/>
</dbReference>